<sequence>MSLSSSPTSINQTQDIGNSLRVDNTAISNPQDVAKIFAENLAQNLLTEILTCMKISTLNDLAKGSMVYKRFKQLSLRYIQNALINKNPNILGSFDEYLRFADARNLPLKKLFYDFKDKFFSSIQKNQLQAS</sequence>
<reference evidence="1 2" key="1">
    <citation type="journal article" date="2018" name="Sci. Rep.">
        <title>Genomic signatures of local adaptation to the degree of environmental predictability in rotifers.</title>
        <authorList>
            <person name="Franch-Gras L."/>
            <person name="Hahn C."/>
            <person name="Garcia-Roger E.M."/>
            <person name="Carmona M.J."/>
            <person name="Serra M."/>
            <person name="Gomez A."/>
        </authorList>
    </citation>
    <scope>NUCLEOTIDE SEQUENCE [LARGE SCALE GENOMIC DNA]</scope>
    <source>
        <strain evidence="1">HYR1</strain>
    </source>
</reference>
<evidence type="ECO:0000313" key="1">
    <source>
        <dbReference type="EMBL" id="RNA40755.1"/>
    </source>
</evidence>
<organism evidence="1 2">
    <name type="scientific">Brachionus plicatilis</name>
    <name type="common">Marine rotifer</name>
    <name type="synonym">Brachionus muelleri</name>
    <dbReference type="NCBI Taxonomy" id="10195"/>
    <lineage>
        <taxon>Eukaryota</taxon>
        <taxon>Metazoa</taxon>
        <taxon>Spiralia</taxon>
        <taxon>Gnathifera</taxon>
        <taxon>Rotifera</taxon>
        <taxon>Eurotatoria</taxon>
        <taxon>Monogononta</taxon>
        <taxon>Pseudotrocha</taxon>
        <taxon>Ploima</taxon>
        <taxon>Brachionidae</taxon>
        <taxon>Brachionus</taxon>
    </lineage>
</organism>
<proteinExistence type="predicted"/>
<dbReference type="AlphaFoldDB" id="A0A3M7SYJ3"/>
<accession>A0A3M7SYJ3</accession>
<dbReference type="EMBL" id="REGN01000598">
    <property type="protein sequence ID" value="RNA40755.1"/>
    <property type="molecule type" value="Genomic_DNA"/>
</dbReference>
<gene>
    <name evidence="1" type="ORF">BpHYR1_003379</name>
</gene>
<name>A0A3M7SYJ3_BRAPC</name>
<comment type="caution">
    <text evidence="1">The sequence shown here is derived from an EMBL/GenBank/DDBJ whole genome shotgun (WGS) entry which is preliminary data.</text>
</comment>
<dbReference type="Proteomes" id="UP000276133">
    <property type="component" value="Unassembled WGS sequence"/>
</dbReference>
<evidence type="ECO:0000313" key="2">
    <source>
        <dbReference type="Proteomes" id="UP000276133"/>
    </source>
</evidence>
<protein>
    <submittedName>
        <fullName evidence="1">Uncharacterized protein</fullName>
    </submittedName>
</protein>
<keyword evidence="2" id="KW-1185">Reference proteome</keyword>